<evidence type="ECO:0000256" key="2">
    <source>
        <dbReference type="SAM" id="SignalP"/>
    </source>
</evidence>
<dbReference type="RefSeq" id="WP_115176529.1">
    <property type="nucleotide sequence ID" value="NZ_UGNY01000002.1"/>
</dbReference>
<sequence length="105" mass="11552">MPKPDIKNRPKNYRLTALLSLPLLLLSHEAFAEELSALSGATNWVTKTLISIALTVLGLQIIYSLWQVNQGQKEWREVAKPIIITALIVAVPAIISALRTAMGSF</sequence>
<evidence type="ECO:0000313" key="4">
    <source>
        <dbReference type="Proteomes" id="UP000254033"/>
    </source>
</evidence>
<accession>A0A378KNV4</accession>
<keyword evidence="2" id="KW-0732">Signal</keyword>
<feature type="signal peptide" evidence="2">
    <location>
        <begin position="1"/>
        <end position="32"/>
    </location>
</feature>
<dbReference type="AlphaFoldDB" id="A0A378KNV4"/>
<dbReference type="EMBL" id="UGNY01000002">
    <property type="protein sequence ID" value="STX88321.1"/>
    <property type="molecule type" value="Genomic_DNA"/>
</dbReference>
<dbReference type="Proteomes" id="UP000254033">
    <property type="component" value="Unassembled WGS sequence"/>
</dbReference>
<keyword evidence="1" id="KW-1133">Transmembrane helix</keyword>
<evidence type="ECO:0000256" key="1">
    <source>
        <dbReference type="SAM" id="Phobius"/>
    </source>
</evidence>
<name>A0A378KNV4_9GAMM</name>
<feature type="transmembrane region" description="Helical" evidence="1">
    <location>
        <begin position="78"/>
        <end position="98"/>
    </location>
</feature>
<feature type="chain" id="PRO_5016961768" evidence="2">
    <location>
        <begin position="33"/>
        <end position="105"/>
    </location>
</feature>
<reference evidence="3 4" key="1">
    <citation type="submission" date="2018-06" db="EMBL/GenBank/DDBJ databases">
        <authorList>
            <consortium name="Pathogen Informatics"/>
            <person name="Doyle S."/>
        </authorList>
    </citation>
    <scope>NUCLEOTIDE SEQUENCE [LARGE SCALE GENOMIC DNA]</scope>
    <source>
        <strain evidence="3 4">NCTC11978</strain>
    </source>
</reference>
<keyword evidence="1" id="KW-0472">Membrane</keyword>
<gene>
    <name evidence="3" type="ORF">NCTC11978_03338</name>
</gene>
<protein>
    <submittedName>
        <fullName evidence="3">Uncharacterized protein</fullName>
    </submittedName>
</protein>
<organism evidence="3 4">
    <name type="scientific">Legionella feeleii</name>
    <dbReference type="NCBI Taxonomy" id="453"/>
    <lineage>
        <taxon>Bacteria</taxon>
        <taxon>Pseudomonadati</taxon>
        <taxon>Pseudomonadota</taxon>
        <taxon>Gammaproteobacteria</taxon>
        <taxon>Legionellales</taxon>
        <taxon>Legionellaceae</taxon>
        <taxon>Legionella</taxon>
    </lineage>
</organism>
<feature type="transmembrane region" description="Helical" evidence="1">
    <location>
        <begin position="48"/>
        <end position="66"/>
    </location>
</feature>
<evidence type="ECO:0000313" key="3">
    <source>
        <dbReference type="EMBL" id="STX88321.1"/>
    </source>
</evidence>
<proteinExistence type="predicted"/>
<keyword evidence="1" id="KW-0812">Transmembrane</keyword>